<keyword evidence="4" id="KW-0238">DNA-binding</keyword>
<dbReference type="PANTHER" id="PTHR43133">
    <property type="entry name" value="RNA POLYMERASE ECF-TYPE SIGMA FACTO"/>
    <property type="match status" value="1"/>
</dbReference>
<dbReference type="Gene3D" id="1.10.1740.10">
    <property type="match status" value="1"/>
</dbReference>
<evidence type="ECO:0000256" key="4">
    <source>
        <dbReference type="ARBA" id="ARBA00023125"/>
    </source>
</evidence>
<comment type="similarity">
    <text evidence="1">Belongs to the sigma-70 factor family. ECF subfamily.</text>
</comment>
<dbReference type="EMBL" id="JAPDOD010000002">
    <property type="protein sequence ID" value="MDA0159222.1"/>
    <property type="molecule type" value="Genomic_DNA"/>
</dbReference>
<accession>A0A9X3MN31</accession>
<dbReference type="InterPro" id="IPR039425">
    <property type="entry name" value="RNA_pol_sigma-70-like"/>
</dbReference>
<dbReference type="InterPro" id="IPR014284">
    <property type="entry name" value="RNA_pol_sigma-70_dom"/>
</dbReference>
<dbReference type="NCBIfam" id="TIGR02937">
    <property type="entry name" value="sigma70-ECF"/>
    <property type="match status" value="1"/>
</dbReference>
<dbReference type="GO" id="GO:0006352">
    <property type="term" value="P:DNA-templated transcription initiation"/>
    <property type="evidence" value="ECO:0007669"/>
    <property type="project" value="InterPro"/>
</dbReference>
<evidence type="ECO:0000256" key="2">
    <source>
        <dbReference type="ARBA" id="ARBA00023015"/>
    </source>
</evidence>
<dbReference type="SUPFAM" id="SSF88659">
    <property type="entry name" value="Sigma3 and sigma4 domains of RNA polymerase sigma factors"/>
    <property type="match status" value="1"/>
</dbReference>
<dbReference type="InterPro" id="IPR013249">
    <property type="entry name" value="RNA_pol_sigma70_r4_t2"/>
</dbReference>
<dbReference type="InterPro" id="IPR013324">
    <property type="entry name" value="RNA_pol_sigma_r3/r4-like"/>
</dbReference>
<keyword evidence="3" id="KW-0731">Sigma factor</keyword>
<dbReference type="Proteomes" id="UP001149140">
    <property type="component" value="Unassembled WGS sequence"/>
</dbReference>
<feature type="domain" description="RNA polymerase sigma factor 70 region 4 type 2" evidence="7">
    <location>
        <begin position="143"/>
        <end position="195"/>
    </location>
</feature>
<dbReference type="Pfam" id="PF04542">
    <property type="entry name" value="Sigma70_r2"/>
    <property type="match status" value="1"/>
</dbReference>
<dbReference type="SUPFAM" id="SSF88946">
    <property type="entry name" value="Sigma2 domain of RNA polymerase sigma factors"/>
    <property type="match status" value="1"/>
</dbReference>
<evidence type="ECO:0000259" key="7">
    <source>
        <dbReference type="Pfam" id="PF08281"/>
    </source>
</evidence>
<dbReference type="InterPro" id="IPR007627">
    <property type="entry name" value="RNA_pol_sigma70_r2"/>
</dbReference>
<comment type="caution">
    <text evidence="8">The sequence shown here is derived from an EMBL/GenBank/DDBJ whole genome shotgun (WGS) entry which is preliminary data.</text>
</comment>
<evidence type="ECO:0000256" key="5">
    <source>
        <dbReference type="ARBA" id="ARBA00023163"/>
    </source>
</evidence>
<dbReference type="InterPro" id="IPR036388">
    <property type="entry name" value="WH-like_DNA-bd_sf"/>
</dbReference>
<dbReference type="GO" id="GO:0003677">
    <property type="term" value="F:DNA binding"/>
    <property type="evidence" value="ECO:0007669"/>
    <property type="project" value="UniProtKB-KW"/>
</dbReference>
<dbReference type="AlphaFoldDB" id="A0A9X3MN31"/>
<keyword evidence="2" id="KW-0805">Transcription regulation</keyword>
<reference evidence="8" key="1">
    <citation type="submission" date="2022-10" db="EMBL/GenBank/DDBJ databases">
        <title>The WGS of Solirubrobacter ginsenosidimutans DSM 21036.</title>
        <authorList>
            <person name="Jiang Z."/>
        </authorList>
    </citation>
    <scope>NUCLEOTIDE SEQUENCE</scope>
    <source>
        <strain evidence="8">DSM 21036</strain>
    </source>
</reference>
<sequence>MAVRRAADRLEATAARSGYRRRRQLVHPPDAVALVAAATERARDGDEDALRLLYLLYADNVFGFVLAIVHDEHDAEDLTSEVFARLPRALSHYRTSATPFVAWLLRVARNAALDHLRAQRSVPLAEVPATASETEWHAHERLDDLRAALEALPADQRQVMVLRLIAGLTPGEVAERLGRSVDAVHALQHRARRRLREELTQAGWAPTANAA</sequence>
<feature type="domain" description="RNA polymerase sigma-70 region 2" evidence="6">
    <location>
        <begin position="53"/>
        <end position="120"/>
    </location>
</feature>
<protein>
    <submittedName>
        <fullName evidence="8">Sigma-70 family RNA polymerase sigma factor</fullName>
    </submittedName>
</protein>
<name>A0A9X3MN31_9ACTN</name>
<evidence type="ECO:0000256" key="3">
    <source>
        <dbReference type="ARBA" id="ARBA00023082"/>
    </source>
</evidence>
<organism evidence="8 9">
    <name type="scientific">Solirubrobacter ginsenosidimutans</name>
    <dbReference type="NCBI Taxonomy" id="490573"/>
    <lineage>
        <taxon>Bacteria</taxon>
        <taxon>Bacillati</taxon>
        <taxon>Actinomycetota</taxon>
        <taxon>Thermoleophilia</taxon>
        <taxon>Solirubrobacterales</taxon>
        <taxon>Solirubrobacteraceae</taxon>
        <taxon>Solirubrobacter</taxon>
    </lineage>
</organism>
<keyword evidence="9" id="KW-1185">Reference proteome</keyword>
<evidence type="ECO:0000256" key="1">
    <source>
        <dbReference type="ARBA" id="ARBA00010641"/>
    </source>
</evidence>
<evidence type="ECO:0000259" key="6">
    <source>
        <dbReference type="Pfam" id="PF04542"/>
    </source>
</evidence>
<dbReference type="Gene3D" id="1.10.10.10">
    <property type="entry name" value="Winged helix-like DNA-binding domain superfamily/Winged helix DNA-binding domain"/>
    <property type="match status" value="1"/>
</dbReference>
<gene>
    <name evidence="8" type="ORF">OM076_03005</name>
</gene>
<dbReference type="Pfam" id="PF08281">
    <property type="entry name" value="Sigma70_r4_2"/>
    <property type="match status" value="1"/>
</dbReference>
<dbReference type="GO" id="GO:0016987">
    <property type="term" value="F:sigma factor activity"/>
    <property type="evidence" value="ECO:0007669"/>
    <property type="project" value="UniProtKB-KW"/>
</dbReference>
<dbReference type="InterPro" id="IPR013325">
    <property type="entry name" value="RNA_pol_sigma_r2"/>
</dbReference>
<keyword evidence="5" id="KW-0804">Transcription</keyword>
<dbReference type="PANTHER" id="PTHR43133:SF8">
    <property type="entry name" value="RNA POLYMERASE SIGMA FACTOR HI_1459-RELATED"/>
    <property type="match status" value="1"/>
</dbReference>
<proteinExistence type="inferred from homology"/>
<evidence type="ECO:0000313" key="9">
    <source>
        <dbReference type="Proteomes" id="UP001149140"/>
    </source>
</evidence>
<evidence type="ECO:0000313" key="8">
    <source>
        <dbReference type="EMBL" id="MDA0159222.1"/>
    </source>
</evidence>